<dbReference type="PANTHER" id="PTHR39335:SF1">
    <property type="entry name" value="BLL4220 PROTEIN"/>
    <property type="match status" value="1"/>
</dbReference>
<dbReference type="Proteomes" id="UP000092695">
    <property type="component" value="Chromosome"/>
</dbReference>
<dbReference type="GO" id="GO:0043448">
    <property type="term" value="P:alkane catabolic process"/>
    <property type="evidence" value="ECO:0007669"/>
    <property type="project" value="TreeGrafter"/>
</dbReference>
<evidence type="ECO:0000313" key="1">
    <source>
        <dbReference type="EMBL" id="ANO52875.1"/>
    </source>
</evidence>
<dbReference type="InterPro" id="IPR005297">
    <property type="entry name" value="Lipoprotein_repeat"/>
</dbReference>
<evidence type="ECO:0000313" key="2">
    <source>
        <dbReference type="Proteomes" id="UP000092695"/>
    </source>
</evidence>
<dbReference type="AlphaFoldDB" id="A0A193LK00"/>
<proteinExistence type="predicted"/>
<gene>
    <name evidence="1" type="ORF">BA177_00225</name>
</gene>
<dbReference type="STRING" id="1548547.BA177_00225"/>
<keyword evidence="2" id="KW-1185">Reference proteome</keyword>
<dbReference type="KEGG" id="woc:BA177_00225"/>
<reference evidence="1 2" key="1">
    <citation type="submission" date="2016-06" db="EMBL/GenBank/DDBJ databases">
        <title>Complete genome sequence of a deep-branching marine Gamma Proteobacterium Woeseia oceani type strain XK5.</title>
        <authorList>
            <person name="Mu D."/>
            <person name="Du Z."/>
        </authorList>
    </citation>
    <scope>NUCLEOTIDE SEQUENCE [LARGE SCALE GENOMIC DNA]</scope>
    <source>
        <strain evidence="1 2">XK5</strain>
    </source>
</reference>
<dbReference type="PANTHER" id="PTHR39335">
    <property type="entry name" value="BLL4220 PROTEIN"/>
    <property type="match status" value="1"/>
</dbReference>
<protein>
    <recommendedName>
        <fullName evidence="3">Secreted repeat protein with Y-X4-D motif</fullName>
    </recommendedName>
</protein>
<dbReference type="Pfam" id="PF03640">
    <property type="entry name" value="Lipoprotein_15"/>
    <property type="match status" value="2"/>
</dbReference>
<name>A0A193LK00_9GAMM</name>
<accession>A0A193LK00</accession>
<sequence>MLATTALLSGAPGVTEAEAAIISPDNPEAFKYWQSPDSPDREPYIEEPMPPGFQVIVSQFEGPVFADAEGRTLYKWPLRALRNGATGDREEKPSNCTNEVLKTSAGMMSPYPADLLLPDLDTRPSCTEVWPPVIPSEGAEEVGGWTIIERQDGVPQWAYGGYPLYTSVLDKQPGDVNGGTKMSSSNDGGVVRVPVGPSPGIPPDFEVIQSSTGRLLVNKDKYSVYTWDGDAPNTSNCHADCLLTWTPVPAPQNVVERYGWTVVERSPGINQWAFRGKPLYTYNHDRRTQSFWGADIEGWHNVYTQRDLPPPEGFTVQDVEAGGQVLADSKGRPIYLYNCRDDSLAQLACDNPDSTQAYRLAICGAGDQAVCRKNFPYVPAAPDAKSVSRLWSVMAIDPDTGHRASAGQTAIHVWAYRDRPVYTYSGDESRPGMTLGDGYGEFTGKRNGFKAFVLRDIFQRNNFRR</sequence>
<organism evidence="1 2">
    <name type="scientific">Woeseia oceani</name>
    <dbReference type="NCBI Taxonomy" id="1548547"/>
    <lineage>
        <taxon>Bacteria</taxon>
        <taxon>Pseudomonadati</taxon>
        <taxon>Pseudomonadota</taxon>
        <taxon>Gammaproteobacteria</taxon>
        <taxon>Woeseiales</taxon>
        <taxon>Woeseiaceae</taxon>
        <taxon>Woeseia</taxon>
    </lineage>
</organism>
<dbReference type="EMBL" id="CP016268">
    <property type="protein sequence ID" value="ANO52875.1"/>
    <property type="molecule type" value="Genomic_DNA"/>
</dbReference>
<evidence type="ECO:0008006" key="3">
    <source>
        <dbReference type="Google" id="ProtNLM"/>
    </source>
</evidence>